<comment type="caution">
    <text evidence="1">The sequence shown here is derived from an EMBL/GenBank/DDBJ whole genome shotgun (WGS) entry which is preliminary data.</text>
</comment>
<reference evidence="1" key="1">
    <citation type="submission" date="2023-04" db="EMBL/GenBank/DDBJ databases">
        <title>Ambrosiozyma monospora NBRC 10751.</title>
        <authorList>
            <person name="Ichikawa N."/>
            <person name="Sato H."/>
            <person name="Tonouchi N."/>
        </authorList>
    </citation>
    <scope>NUCLEOTIDE SEQUENCE</scope>
    <source>
        <strain evidence="1">NBRC 10751</strain>
    </source>
</reference>
<dbReference type="Proteomes" id="UP001165064">
    <property type="component" value="Unassembled WGS sequence"/>
</dbReference>
<gene>
    <name evidence="1" type="ORF">Amon02_000867600</name>
</gene>
<evidence type="ECO:0000313" key="1">
    <source>
        <dbReference type="EMBL" id="GME90296.1"/>
    </source>
</evidence>
<evidence type="ECO:0000313" key="2">
    <source>
        <dbReference type="Proteomes" id="UP001165064"/>
    </source>
</evidence>
<sequence length="75" mass="8580">MKQHVVNAQVEEEEEEPITSIVTVTLTETMDYGEETPIPDQEEHVVTEVIQEYVQYQQYGEKGPQEVLGSVTITR</sequence>
<name>A0ACB5TMJ6_AMBMO</name>
<proteinExistence type="predicted"/>
<dbReference type="EMBL" id="BSXS01007791">
    <property type="protein sequence ID" value="GME90296.1"/>
    <property type="molecule type" value="Genomic_DNA"/>
</dbReference>
<protein>
    <submittedName>
        <fullName evidence="1">Unnamed protein product</fullName>
    </submittedName>
</protein>
<keyword evidence="2" id="KW-1185">Reference proteome</keyword>
<accession>A0ACB5TMJ6</accession>
<organism evidence="1 2">
    <name type="scientific">Ambrosiozyma monospora</name>
    <name type="common">Yeast</name>
    <name type="synonym">Endomycopsis monosporus</name>
    <dbReference type="NCBI Taxonomy" id="43982"/>
    <lineage>
        <taxon>Eukaryota</taxon>
        <taxon>Fungi</taxon>
        <taxon>Dikarya</taxon>
        <taxon>Ascomycota</taxon>
        <taxon>Saccharomycotina</taxon>
        <taxon>Pichiomycetes</taxon>
        <taxon>Pichiales</taxon>
        <taxon>Pichiaceae</taxon>
        <taxon>Ambrosiozyma</taxon>
    </lineage>
</organism>